<evidence type="ECO:0000313" key="2">
    <source>
        <dbReference type="Proteomes" id="UP001150904"/>
    </source>
</evidence>
<sequence>MNYHLVMDDRSVRSILASAEPGQLGMVGYVNVLDAEYEYEPEDPDDNTSEYYHWSVRLNFDHLLRFVLSFQDVGEQAWGSCSIESPDDVLYTDGHGFAVRDKTVFLCPLDDGVHGLFENNIAEFQYLESLE</sequence>
<gene>
    <name evidence="1" type="ORF">N7498_004238</name>
</gene>
<evidence type="ECO:0000313" key="1">
    <source>
        <dbReference type="EMBL" id="KAJ5212592.1"/>
    </source>
</evidence>
<protein>
    <submittedName>
        <fullName evidence="1">Uncharacterized protein</fullName>
    </submittedName>
</protein>
<name>A0A9W9N3M4_9EURO</name>
<keyword evidence="2" id="KW-1185">Reference proteome</keyword>
<dbReference type="RefSeq" id="XP_058310762.1">
    <property type="nucleotide sequence ID" value="XM_058451300.1"/>
</dbReference>
<dbReference type="GeneID" id="83178601"/>
<dbReference type="Proteomes" id="UP001150904">
    <property type="component" value="Unassembled WGS sequence"/>
</dbReference>
<accession>A0A9W9N3M4</accession>
<organism evidence="1 2">
    <name type="scientific">Penicillium cinerascens</name>
    <dbReference type="NCBI Taxonomy" id="70096"/>
    <lineage>
        <taxon>Eukaryota</taxon>
        <taxon>Fungi</taxon>
        <taxon>Dikarya</taxon>
        <taxon>Ascomycota</taxon>
        <taxon>Pezizomycotina</taxon>
        <taxon>Eurotiomycetes</taxon>
        <taxon>Eurotiomycetidae</taxon>
        <taxon>Eurotiales</taxon>
        <taxon>Aspergillaceae</taxon>
        <taxon>Penicillium</taxon>
    </lineage>
</organism>
<reference evidence="1" key="2">
    <citation type="journal article" date="2023" name="IMA Fungus">
        <title>Comparative genomic study of the Penicillium genus elucidates a diverse pangenome and 15 lateral gene transfer events.</title>
        <authorList>
            <person name="Petersen C."/>
            <person name="Sorensen T."/>
            <person name="Nielsen M.R."/>
            <person name="Sondergaard T.E."/>
            <person name="Sorensen J.L."/>
            <person name="Fitzpatrick D.A."/>
            <person name="Frisvad J.C."/>
            <person name="Nielsen K.L."/>
        </authorList>
    </citation>
    <scope>NUCLEOTIDE SEQUENCE</scope>
    <source>
        <strain evidence="1">IBT 15544</strain>
    </source>
</reference>
<reference evidence="1" key="1">
    <citation type="submission" date="2022-12" db="EMBL/GenBank/DDBJ databases">
        <authorList>
            <person name="Petersen C."/>
        </authorList>
    </citation>
    <scope>NUCLEOTIDE SEQUENCE</scope>
    <source>
        <strain evidence="1">IBT 15544</strain>
    </source>
</reference>
<proteinExistence type="predicted"/>
<dbReference type="OrthoDB" id="6499973at2759"/>
<comment type="caution">
    <text evidence="1">The sequence shown here is derived from an EMBL/GenBank/DDBJ whole genome shotgun (WGS) entry which is preliminary data.</text>
</comment>
<dbReference type="EMBL" id="JAPQKR010000008">
    <property type="protein sequence ID" value="KAJ5212592.1"/>
    <property type="molecule type" value="Genomic_DNA"/>
</dbReference>
<dbReference type="AlphaFoldDB" id="A0A9W9N3M4"/>